<reference evidence="1 2" key="1">
    <citation type="submission" date="2007-09" db="EMBL/GenBank/DDBJ databases">
        <title>Draft genome sequence of Eubacterium dolichum (DSM 3991).</title>
        <authorList>
            <person name="Sudarsanam P."/>
            <person name="Ley R."/>
            <person name="Guruge J."/>
            <person name="Turnbaugh P.J."/>
            <person name="Mahowald M."/>
            <person name="Liep D."/>
            <person name="Gordon J."/>
        </authorList>
    </citation>
    <scope>NUCLEOTIDE SEQUENCE [LARGE SCALE GENOMIC DNA]</scope>
    <source>
        <strain evidence="1 2">DSM 3991</strain>
    </source>
</reference>
<evidence type="ECO:0000313" key="2">
    <source>
        <dbReference type="Proteomes" id="UP000004090"/>
    </source>
</evidence>
<gene>
    <name evidence="1" type="ORF">EUBDOL_01513</name>
</gene>
<comment type="caution">
    <text evidence="1">The sequence shown here is derived from an EMBL/GenBank/DDBJ whole genome shotgun (WGS) entry which is preliminary data.</text>
</comment>
<protein>
    <submittedName>
        <fullName evidence="1">Uncharacterized protein</fullName>
    </submittedName>
</protein>
<name>A8RCV6_9FIRM</name>
<dbReference type="AlphaFoldDB" id="A8RCV6"/>
<reference evidence="1 2" key="2">
    <citation type="submission" date="2007-09" db="EMBL/GenBank/DDBJ databases">
        <authorList>
            <person name="Fulton L."/>
            <person name="Clifton S."/>
            <person name="Fulton B."/>
            <person name="Xu J."/>
            <person name="Minx P."/>
            <person name="Pepin K.H."/>
            <person name="Johnson M."/>
            <person name="Thiruvilangam P."/>
            <person name="Bhonagiri V."/>
            <person name="Nash W.E."/>
            <person name="Mardis E.R."/>
            <person name="Wilson R.K."/>
        </authorList>
    </citation>
    <scope>NUCLEOTIDE SEQUENCE [LARGE SCALE GENOMIC DNA]</scope>
    <source>
        <strain evidence="1 2">DSM 3991</strain>
    </source>
</reference>
<proteinExistence type="predicted"/>
<sequence>MKVHCLFEQSGTFKNEFKKLGYEAFDYDVLNDFGQTDFKVDLFDEIRKAYQEEESIFDNFKNDDLILAFFPCTKFETQIPLHFKGEARQQRNWTDIQKLEYDMKLHNELHELYELLCMICVVVIRKDLKMIIENPSMPPHYLTTYWCMKPSLVDKNRQDDGDYYKKPTQYWFINCEVQNNLCFEPLEIIEKKKVKKCKKNDGCSRKVERSLIHPQYARRFIKQYILEDKKND</sequence>
<dbReference type="eggNOG" id="ENOG50319S1">
    <property type="taxonomic scope" value="Bacteria"/>
</dbReference>
<evidence type="ECO:0000313" key="1">
    <source>
        <dbReference type="EMBL" id="EDP10914.1"/>
    </source>
</evidence>
<dbReference type="STRING" id="428127.EUBDOL_01513"/>
<dbReference type="Proteomes" id="UP000004090">
    <property type="component" value="Unassembled WGS sequence"/>
</dbReference>
<accession>A8RCV6</accession>
<dbReference type="RefSeq" id="WP_004799996.1">
    <property type="nucleotide sequence ID" value="NZ_DS483476.1"/>
</dbReference>
<organism evidence="1 2">
    <name type="scientific">Amedibacillus dolichus DSM 3991</name>
    <dbReference type="NCBI Taxonomy" id="428127"/>
    <lineage>
        <taxon>Bacteria</taxon>
        <taxon>Bacillati</taxon>
        <taxon>Bacillota</taxon>
        <taxon>Erysipelotrichia</taxon>
        <taxon>Erysipelotrichales</taxon>
        <taxon>Erysipelotrichaceae</taxon>
        <taxon>Amedibacillus</taxon>
    </lineage>
</organism>
<dbReference type="HOGENOM" id="CLU_1193361_0_0_9"/>
<dbReference type="GeneID" id="92793651"/>
<dbReference type="EMBL" id="ABAW02000021">
    <property type="protein sequence ID" value="EDP10914.1"/>
    <property type="molecule type" value="Genomic_DNA"/>
</dbReference>